<accession>A0A7I9VKE2</accession>
<dbReference type="RefSeq" id="WP_176064097.1">
    <property type="nucleotide sequence ID" value="NZ_BJTG01000003.1"/>
</dbReference>
<dbReference type="EMBL" id="BJTG01000003">
    <property type="protein sequence ID" value="GEJ56589.1"/>
    <property type="molecule type" value="Genomic_DNA"/>
</dbReference>
<protein>
    <submittedName>
        <fullName evidence="1">Uncharacterized protein</fullName>
    </submittedName>
</protein>
<keyword evidence="2" id="KW-1185">Reference proteome</keyword>
<evidence type="ECO:0000313" key="1">
    <source>
        <dbReference type="EMBL" id="GEJ56589.1"/>
    </source>
</evidence>
<name>A0A7I9VKE2_9BACT</name>
<reference evidence="2" key="1">
    <citation type="journal article" date="2020" name="Appl. Environ. Microbiol.">
        <title>Diazotrophic Anaeromyxobacter Isolates from Soils.</title>
        <authorList>
            <person name="Masuda Y."/>
            <person name="Yamanaka H."/>
            <person name="Xu Z.X."/>
            <person name="Shiratori Y."/>
            <person name="Aono T."/>
            <person name="Amachi S."/>
            <person name="Senoo K."/>
            <person name="Itoh H."/>
        </authorList>
    </citation>
    <scope>NUCLEOTIDE SEQUENCE [LARGE SCALE GENOMIC DNA]</scope>
    <source>
        <strain evidence="2">R267</strain>
    </source>
</reference>
<proteinExistence type="predicted"/>
<evidence type="ECO:0000313" key="2">
    <source>
        <dbReference type="Proteomes" id="UP000503640"/>
    </source>
</evidence>
<comment type="caution">
    <text evidence="1">The sequence shown here is derived from an EMBL/GenBank/DDBJ whole genome shotgun (WGS) entry which is preliminary data.</text>
</comment>
<dbReference type="Proteomes" id="UP000503640">
    <property type="component" value="Unassembled WGS sequence"/>
</dbReference>
<sequence>MSLEHSLTAIMQRLADWSGFPKYQLERRIDIFLTPFLEAFVGAQLGGTAKLLAPEFPLLASLRPSKKCQVPVQPALPEEKRRALTVNVDYLLRLDRATGGPAWVFLELKTDARSFDGDQAALYLVARERGMGRLLEDLQYVSSRPSAPKAKYATLKASLPAPDQASPPILVAYLGPSSLAASAMRWKDEAGRALDHFLTLSGFAAMPEARVDPADRELWPLVAKLLRSIDRGEVEAGRT</sequence>
<gene>
    <name evidence="1" type="ORF">AMYX_13300</name>
</gene>
<dbReference type="AlphaFoldDB" id="A0A7I9VKE2"/>
<organism evidence="1 2">
    <name type="scientific">Anaeromyxobacter diazotrophicus</name>
    <dbReference type="NCBI Taxonomy" id="2590199"/>
    <lineage>
        <taxon>Bacteria</taxon>
        <taxon>Pseudomonadati</taxon>
        <taxon>Myxococcota</taxon>
        <taxon>Myxococcia</taxon>
        <taxon>Myxococcales</taxon>
        <taxon>Cystobacterineae</taxon>
        <taxon>Anaeromyxobacteraceae</taxon>
        <taxon>Anaeromyxobacter</taxon>
    </lineage>
</organism>